<dbReference type="EMBL" id="PFSA01000005">
    <property type="protein sequence ID" value="PJC33606.1"/>
    <property type="molecule type" value="Genomic_DNA"/>
</dbReference>
<dbReference type="InterPro" id="IPR023393">
    <property type="entry name" value="START-like_dom_sf"/>
</dbReference>
<reference evidence="2" key="1">
    <citation type="submission" date="2017-09" db="EMBL/GenBank/DDBJ databases">
        <title>Depth-based differentiation of microbial function through sediment-hosted aquifers and enrichment of novel symbionts in the deep terrestrial subsurface.</title>
        <authorList>
            <person name="Probst A.J."/>
            <person name="Ladd B."/>
            <person name="Jarett J.K."/>
            <person name="Geller-Mcgrath D.E."/>
            <person name="Sieber C.M.K."/>
            <person name="Emerson J.B."/>
            <person name="Anantharaman K."/>
            <person name="Thomas B.C."/>
            <person name="Malmstrom R."/>
            <person name="Stieglmeier M."/>
            <person name="Klingl A."/>
            <person name="Woyke T."/>
            <person name="Ryan C.M."/>
            <person name="Banfield J.F."/>
        </authorList>
    </citation>
    <scope>NUCLEOTIDE SEQUENCE [LARGE SCALE GENOMIC DNA]</scope>
</reference>
<protein>
    <recommendedName>
        <fullName evidence="3">Polyketide cyclase</fullName>
    </recommendedName>
</protein>
<evidence type="ECO:0000313" key="2">
    <source>
        <dbReference type="Proteomes" id="UP000229777"/>
    </source>
</evidence>
<dbReference type="AlphaFoldDB" id="A0A2M8F2U9"/>
<accession>A0A2M8F2U9</accession>
<evidence type="ECO:0008006" key="3">
    <source>
        <dbReference type="Google" id="ProtNLM"/>
    </source>
</evidence>
<gene>
    <name evidence="1" type="ORF">CO049_00245</name>
</gene>
<proteinExistence type="predicted"/>
<comment type="caution">
    <text evidence="1">The sequence shown here is derived from an EMBL/GenBank/DDBJ whole genome shotgun (WGS) entry which is preliminary data.</text>
</comment>
<dbReference type="Gene3D" id="3.30.530.20">
    <property type="match status" value="1"/>
</dbReference>
<evidence type="ECO:0000313" key="1">
    <source>
        <dbReference type="EMBL" id="PJC33606.1"/>
    </source>
</evidence>
<dbReference type="SUPFAM" id="SSF55961">
    <property type="entry name" value="Bet v1-like"/>
    <property type="match status" value="1"/>
</dbReference>
<organism evidence="1 2">
    <name type="scientific">Candidatus Roizmanbacteria bacterium CG_4_9_14_0_2_um_filter_36_12</name>
    <dbReference type="NCBI Taxonomy" id="1974837"/>
    <lineage>
        <taxon>Bacteria</taxon>
        <taxon>Candidatus Roizmaniibacteriota</taxon>
    </lineage>
</organism>
<dbReference type="Proteomes" id="UP000229777">
    <property type="component" value="Unassembled WGS sequence"/>
</dbReference>
<sequence>MKDNKITIQINKPARDVYAFYINPKNTPLWINSIVEEETNEWPIKIGTIYRNKNRQGQLTEYVVTALKENRLFELKTTRGNYHVRYTHRNLDNGVSELEYYEWVDNGNIEAPFTLDMLNKLKEIIEK</sequence>
<name>A0A2M8F2U9_9BACT</name>